<feature type="compositionally biased region" description="Low complexity" evidence="2">
    <location>
        <begin position="860"/>
        <end position="869"/>
    </location>
</feature>
<dbReference type="PANTHER" id="PTHR11102:SF147">
    <property type="entry name" value="SEL1L ADAPTOR SUBUNIT OF ERAD E3 UBIQUITIN LIGASE"/>
    <property type="match status" value="1"/>
</dbReference>
<keyword evidence="3" id="KW-0732">Signal</keyword>
<gene>
    <name evidence="4" type="ORF">I306_02634</name>
</gene>
<sequence>MRIYLPLLLLAAPFLRAQDVCAPLEDADRILESLQPAPDEHLHSKLPDLAPFGNHGWADGLGWSQDGPLSTTLRLLPRVFSAISPTRLLSQTAKTIGRKGNTKISRSRKERAEKVLVLVQEAEGAGCDKVWRFRGRLLMFPPRGIKQDLAAAYETYKKHLQIESDPEAQFILGVFHSTGLGGIPIDQGKALLYYTFAAAQGYRPAAMALGYRHWAGIGVKEDCEVALEHYSHAADISYRRFLDGPPGGLTLPLTPIRLSDRVGGIYGPHASWASTGANSLRPAIRASIASARGETTQEILEYYQYHSDRDSYIYTARLGRLFYHGSVHFSANGVSSGAESVGAIPQSFQKARTYFFKVARVLWPTDFLPGTTDQPAGRRKLTKEQEDKVREAAMISASFLGRMALRGEGQKLDYPRAKLWYERAAELGDREALNGLGILYRDGLGVPVDLTRAQGHFQAAAAASLPEAQVNVAKLLLNRGDYQAALPFLDSALRGGNPLEAFHLSAQIHTTYARSSKSASLPPAMCGVAVAYEKLVSERGSWNEDFLLEADEAWARGEEGKAMMGWYLAAEMGYEIAQNNVAFMREGGWQFDAEREGEWLIGKRREEEGDKQALVWWLRSAAQDNVDAMVKVGDYHYSKQDYPHALAHYLSASETQQSPMAYWNLGWMYQSGKGVARDWHLAKRYYDLSRETGEEAGLAVWFSLWGLYLQSWWTHFKTRGSISGLPLFEPPTPADSDTPLGTWSRLKSLFTSPFQWAELEFDEDWENTLEPEGIVLGEGDLEDGGGALGDAGNGGAEARDWEGETMGEMVEDLLLIGLVFGIGGLMWLRARWAAMVGNGVGVQGQAAQAQGPVGGGVGFDGAEAFGAGFEPPQQPERVQQDRPAQENQRPQGPEDEEDERREERLMG</sequence>
<dbReference type="InterPro" id="IPR050767">
    <property type="entry name" value="Sel1_AlgK"/>
</dbReference>
<dbReference type="Gene3D" id="1.25.40.10">
    <property type="entry name" value="Tetratricopeptide repeat domain"/>
    <property type="match status" value="3"/>
</dbReference>
<dbReference type="EMBL" id="KN848637">
    <property type="protein sequence ID" value="KIR80294.1"/>
    <property type="molecule type" value="Genomic_DNA"/>
</dbReference>
<dbReference type="InterPro" id="IPR006597">
    <property type="entry name" value="Sel1-like"/>
</dbReference>
<feature type="region of interest" description="Disordered" evidence="2">
    <location>
        <begin position="848"/>
        <end position="907"/>
    </location>
</feature>
<reference evidence="4 5" key="1">
    <citation type="submission" date="2015-01" db="EMBL/GenBank/DDBJ databases">
        <title>The Genome Sequence of Cryptococcus gattii EJB2.</title>
        <authorList>
            <consortium name="The Broad Institute Genomics Platform"/>
            <person name="Cuomo C."/>
            <person name="Litvintseva A."/>
            <person name="Chen Y."/>
            <person name="Heitman J."/>
            <person name="Sun S."/>
            <person name="Springer D."/>
            <person name="Dromer F."/>
            <person name="Young S."/>
            <person name="Zeng Q."/>
            <person name="Gargeya S."/>
            <person name="Abouelleil A."/>
            <person name="Alvarado L."/>
            <person name="Chapman S.B."/>
            <person name="Gainer-Dewar J."/>
            <person name="Goldberg J."/>
            <person name="Griggs A."/>
            <person name="Gujja S."/>
            <person name="Hansen M."/>
            <person name="Howarth C."/>
            <person name="Imamovic A."/>
            <person name="Larimer J."/>
            <person name="Murphy C."/>
            <person name="Naylor J."/>
            <person name="Pearson M."/>
            <person name="Priest M."/>
            <person name="Roberts A."/>
            <person name="Saif S."/>
            <person name="Shea T."/>
            <person name="Sykes S."/>
            <person name="Wortman J."/>
            <person name="Nusbaum C."/>
            <person name="Birren B."/>
        </authorList>
    </citation>
    <scope>NUCLEOTIDE SEQUENCE [LARGE SCALE GENOMIC DNA]</scope>
    <source>
        <strain evidence="4 5">EJB2</strain>
    </source>
</reference>
<dbReference type="Pfam" id="PF08238">
    <property type="entry name" value="Sel1"/>
    <property type="match status" value="6"/>
</dbReference>
<evidence type="ECO:0000256" key="1">
    <source>
        <dbReference type="ARBA" id="ARBA00038101"/>
    </source>
</evidence>
<dbReference type="SUPFAM" id="SSF81901">
    <property type="entry name" value="HCP-like"/>
    <property type="match status" value="3"/>
</dbReference>
<comment type="similarity">
    <text evidence="1">Belongs to the sel-1 family.</text>
</comment>
<protein>
    <submittedName>
        <fullName evidence="4">SEL1 protein</fullName>
    </submittedName>
</protein>
<dbReference type="InterPro" id="IPR011990">
    <property type="entry name" value="TPR-like_helical_dom_sf"/>
</dbReference>
<feature type="signal peptide" evidence="3">
    <location>
        <begin position="1"/>
        <end position="17"/>
    </location>
</feature>
<evidence type="ECO:0000313" key="5">
    <source>
        <dbReference type="Proteomes" id="UP000054272"/>
    </source>
</evidence>
<feature type="chain" id="PRO_5046933464" evidence="3">
    <location>
        <begin position="18"/>
        <end position="907"/>
    </location>
</feature>
<dbReference type="SMART" id="SM00671">
    <property type="entry name" value="SEL1"/>
    <property type="match status" value="8"/>
</dbReference>
<name>A0ABR5BXC1_9TREE</name>
<keyword evidence="5" id="KW-1185">Reference proteome</keyword>
<evidence type="ECO:0000313" key="4">
    <source>
        <dbReference type="EMBL" id="KIR80294.1"/>
    </source>
</evidence>
<accession>A0ABR5BXC1</accession>
<organism evidence="4 5">
    <name type="scientific">Cryptococcus gattii EJB2</name>
    <dbReference type="NCBI Taxonomy" id="1296103"/>
    <lineage>
        <taxon>Eukaryota</taxon>
        <taxon>Fungi</taxon>
        <taxon>Dikarya</taxon>
        <taxon>Basidiomycota</taxon>
        <taxon>Agaricomycotina</taxon>
        <taxon>Tremellomycetes</taxon>
        <taxon>Tremellales</taxon>
        <taxon>Cryptococcaceae</taxon>
        <taxon>Cryptococcus</taxon>
        <taxon>Cryptococcus gattii species complex</taxon>
    </lineage>
</organism>
<evidence type="ECO:0000256" key="2">
    <source>
        <dbReference type="SAM" id="MobiDB-lite"/>
    </source>
</evidence>
<proteinExistence type="inferred from homology"/>
<evidence type="ECO:0000256" key="3">
    <source>
        <dbReference type="SAM" id="SignalP"/>
    </source>
</evidence>
<dbReference type="PANTHER" id="PTHR11102">
    <property type="entry name" value="SEL-1-LIKE PROTEIN"/>
    <property type="match status" value="1"/>
</dbReference>
<dbReference type="Proteomes" id="UP000054272">
    <property type="component" value="Unassembled WGS sequence"/>
</dbReference>